<feature type="domain" description="DUF6533" evidence="3">
    <location>
        <begin position="18"/>
        <end position="61"/>
    </location>
</feature>
<keyword evidence="2" id="KW-0472">Membrane</keyword>
<dbReference type="OrthoDB" id="2686513at2759"/>
<dbReference type="Proteomes" id="UP000297245">
    <property type="component" value="Unassembled WGS sequence"/>
</dbReference>
<evidence type="ECO:0000256" key="2">
    <source>
        <dbReference type="SAM" id="Phobius"/>
    </source>
</evidence>
<evidence type="ECO:0000313" key="4">
    <source>
        <dbReference type="EMBL" id="THU96205.1"/>
    </source>
</evidence>
<dbReference type="Pfam" id="PF20151">
    <property type="entry name" value="DUF6533"/>
    <property type="match status" value="1"/>
</dbReference>
<feature type="transmembrane region" description="Helical" evidence="2">
    <location>
        <begin position="115"/>
        <end position="144"/>
    </location>
</feature>
<evidence type="ECO:0000256" key="1">
    <source>
        <dbReference type="SAM" id="MobiDB-lite"/>
    </source>
</evidence>
<sequence length="339" mass="38940">MDTPGHGFAQDILTVDYMYLLGTVILYWDHILTFGDEVKYIWFRPKISSSYWFFLNRYIAFFGSIPLLVLTLATSNISVCKRYNTLYQSLFILNVARVCFLMSQRVYALYQRSRYILNTLTITSVIILVISTYAIVISLHDFFYTEFRGTQGQRIRCYIGITDKGAITLAIPWEALLGFESLVFTLTLWKSWTMRDHYRHVPLLKLLLRDGAMYYGIVCLSSLANILTFYVCGPYIRNGLVIFGGTISISMLSRIIINLHKSADENDSRREPQSTMQPRSYSGGDSNSDYHSAANARHRAMKHDVVELDTLATQELVFVTRRLDDIEEGEVEGAIRNPE</sequence>
<dbReference type="InterPro" id="IPR045340">
    <property type="entry name" value="DUF6533"/>
</dbReference>
<feature type="transmembrane region" description="Helical" evidence="2">
    <location>
        <begin position="51"/>
        <end position="73"/>
    </location>
</feature>
<protein>
    <recommendedName>
        <fullName evidence="3">DUF6533 domain-containing protein</fullName>
    </recommendedName>
</protein>
<feature type="transmembrane region" description="Helical" evidence="2">
    <location>
        <begin position="239"/>
        <end position="257"/>
    </location>
</feature>
<evidence type="ECO:0000259" key="3">
    <source>
        <dbReference type="Pfam" id="PF20151"/>
    </source>
</evidence>
<evidence type="ECO:0000313" key="5">
    <source>
        <dbReference type="Proteomes" id="UP000297245"/>
    </source>
</evidence>
<accession>A0A4V6T5F3</accession>
<feature type="transmembrane region" description="Helical" evidence="2">
    <location>
        <begin position="12"/>
        <end position="31"/>
    </location>
</feature>
<gene>
    <name evidence="4" type="ORF">K435DRAFT_101806</name>
</gene>
<reference evidence="4 5" key="1">
    <citation type="journal article" date="2019" name="Nat. Ecol. Evol.">
        <title>Megaphylogeny resolves global patterns of mushroom evolution.</title>
        <authorList>
            <person name="Varga T."/>
            <person name="Krizsan K."/>
            <person name="Foldi C."/>
            <person name="Dima B."/>
            <person name="Sanchez-Garcia M."/>
            <person name="Sanchez-Ramirez S."/>
            <person name="Szollosi G.J."/>
            <person name="Szarkandi J.G."/>
            <person name="Papp V."/>
            <person name="Albert L."/>
            <person name="Andreopoulos W."/>
            <person name="Angelini C."/>
            <person name="Antonin V."/>
            <person name="Barry K.W."/>
            <person name="Bougher N.L."/>
            <person name="Buchanan P."/>
            <person name="Buyck B."/>
            <person name="Bense V."/>
            <person name="Catcheside P."/>
            <person name="Chovatia M."/>
            <person name="Cooper J."/>
            <person name="Damon W."/>
            <person name="Desjardin D."/>
            <person name="Finy P."/>
            <person name="Geml J."/>
            <person name="Haridas S."/>
            <person name="Hughes K."/>
            <person name="Justo A."/>
            <person name="Karasinski D."/>
            <person name="Kautmanova I."/>
            <person name="Kiss B."/>
            <person name="Kocsube S."/>
            <person name="Kotiranta H."/>
            <person name="LaButti K.M."/>
            <person name="Lechner B.E."/>
            <person name="Liimatainen K."/>
            <person name="Lipzen A."/>
            <person name="Lukacs Z."/>
            <person name="Mihaltcheva S."/>
            <person name="Morgado L.N."/>
            <person name="Niskanen T."/>
            <person name="Noordeloos M.E."/>
            <person name="Ohm R.A."/>
            <person name="Ortiz-Santana B."/>
            <person name="Ovrebo C."/>
            <person name="Racz N."/>
            <person name="Riley R."/>
            <person name="Savchenko A."/>
            <person name="Shiryaev A."/>
            <person name="Soop K."/>
            <person name="Spirin V."/>
            <person name="Szebenyi C."/>
            <person name="Tomsovsky M."/>
            <person name="Tulloss R.E."/>
            <person name="Uehling J."/>
            <person name="Grigoriev I.V."/>
            <person name="Vagvolgyi C."/>
            <person name="Papp T."/>
            <person name="Martin F.M."/>
            <person name="Miettinen O."/>
            <person name="Hibbett D.S."/>
            <person name="Nagy L.G."/>
        </authorList>
    </citation>
    <scope>NUCLEOTIDE SEQUENCE [LARGE SCALE GENOMIC DNA]</scope>
    <source>
        <strain evidence="4 5">CBS 962.96</strain>
    </source>
</reference>
<dbReference type="AlphaFoldDB" id="A0A4V6T5F3"/>
<feature type="compositionally biased region" description="Polar residues" evidence="1">
    <location>
        <begin position="273"/>
        <end position="289"/>
    </location>
</feature>
<keyword evidence="2" id="KW-1133">Transmembrane helix</keyword>
<feature type="transmembrane region" description="Helical" evidence="2">
    <location>
        <begin position="212"/>
        <end position="232"/>
    </location>
</feature>
<proteinExistence type="predicted"/>
<keyword evidence="2" id="KW-0812">Transmembrane</keyword>
<organism evidence="4 5">
    <name type="scientific">Dendrothele bispora (strain CBS 962.96)</name>
    <dbReference type="NCBI Taxonomy" id="1314807"/>
    <lineage>
        <taxon>Eukaryota</taxon>
        <taxon>Fungi</taxon>
        <taxon>Dikarya</taxon>
        <taxon>Basidiomycota</taxon>
        <taxon>Agaricomycotina</taxon>
        <taxon>Agaricomycetes</taxon>
        <taxon>Agaricomycetidae</taxon>
        <taxon>Agaricales</taxon>
        <taxon>Agaricales incertae sedis</taxon>
        <taxon>Dendrothele</taxon>
    </lineage>
</organism>
<dbReference type="EMBL" id="ML179182">
    <property type="protein sequence ID" value="THU96205.1"/>
    <property type="molecule type" value="Genomic_DNA"/>
</dbReference>
<feature type="region of interest" description="Disordered" evidence="1">
    <location>
        <begin position="264"/>
        <end position="289"/>
    </location>
</feature>
<keyword evidence="5" id="KW-1185">Reference proteome</keyword>
<name>A0A4V6T5F3_DENBC</name>